<dbReference type="InterPro" id="IPR027267">
    <property type="entry name" value="AH/BAR_dom_sf"/>
</dbReference>
<evidence type="ECO:0000313" key="1">
    <source>
        <dbReference type="EMBL" id="KAJ3094963.1"/>
    </source>
</evidence>
<dbReference type="SUPFAM" id="SSF103657">
    <property type="entry name" value="BAR/IMD domain-like"/>
    <property type="match status" value="1"/>
</dbReference>
<protein>
    <recommendedName>
        <fullName evidence="3">BAR domain-containing protein</fullName>
    </recommendedName>
</protein>
<comment type="caution">
    <text evidence="1">The sequence shown here is derived from an EMBL/GenBank/DDBJ whole genome shotgun (WGS) entry which is preliminary data.</text>
</comment>
<dbReference type="Proteomes" id="UP001211907">
    <property type="component" value="Unassembled WGS sequence"/>
</dbReference>
<proteinExistence type="predicted"/>
<sequence length="98" mass="10924">KARRSVTSVRLNYDAARAKLKAAKPEEEAKLRVEMETTEDEFVSVVDDAMAKMKLVVESPEPLKNLSDFVAAELAYFKAAHEALAELTPEIDELQVCI</sequence>
<dbReference type="AlphaFoldDB" id="A0AAD5SWP5"/>
<accession>A0AAD5SWP5</accession>
<keyword evidence="2" id="KW-1185">Reference proteome</keyword>
<evidence type="ECO:0000313" key="2">
    <source>
        <dbReference type="Proteomes" id="UP001211907"/>
    </source>
</evidence>
<gene>
    <name evidence="1" type="ORF">HK100_005956</name>
</gene>
<reference evidence="1" key="1">
    <citation type="submission" date="2020-05" db="EMBL/GenBank/DDBJ databases">
        <title>Phylogenomic resolution of chytrid fungi.</title>
        <authorList>
            <person name="Stajich J.E."/>
            <person name="Amses K."/>
            <person name="Simmons R."/>
            <person name="Seto K."/>
            <person name="Myers J."/>
            <person name="Bonds A."/>
            <person name="Quandt C.A."/>
            <person name="Barry K."/>
            <person name="Liu P."/>
            <person name="Grigoriev I."/>
            <person name="Longcore J.E."/>
            <person name="James T.Y."/>
        </authorList>
    </citation>
    <scope>NUCLEOTIDE SEQUENCE</scope>
    <source>
        <strain evidence="1">JEL0513</strain>
    </source>
</reference>
<dbReference type="Gene3D" id="1.20.1270.60">
    <property type="entry name" value="Arfaptin homology (AH) domain/BAR domain"/>
    <property type="match status" value="1"/>
</dbReference>
<evidence type="ECO:0008006" key="3">
    <source>
        <dbReference type="Google" id="ProtNLM"/>
    </source>
</evidence>
<name>A0AAD5SWP5_9FUNG</name>
<organism evidence="1 2">
    <name type="scientific">Physocladia obscura</name>
    <dbReference type="NCBI Taxonomy" id="109957"/>
    <lineage>
        <taxon>Eukaryota</taxon>
        <taxon>Fungi</taxon>
        <taxon>Fungi incertae sedis</taxon>
        <taxon>Chytridiomycota</taxon>
        <taxon>Chytridiomycota incertae sedis</taxon>
        <taxon>Chytridiomycetes</taxon>
        <taxon>Chytridiales</taxon>
        <taxon>Chytriomycetaceae</taxon>
        <taxon>Physocladia</taxon>
    </lineage>
</organism>
<dbReference type="EMBL" id="JADGJH010002769">
    <property type="protein sequence ID" value="KAJ3094963.1"/>
    <property type="molecule type" value="Genomic_DNA"/>
</dbReference>
<dbReference type="InterPro" id="IPR018859">
    <property type="entry name" value="BAR_dom-cont"/>
</dbReference>
<dbReference type="Pfam" id="PF10455">
    <property type="entry name" value="BAR_2"/>
    <property type="match status" value="1"/>
</dbReference>
<feature type="non-terminal residue" evidence="1">
    <location>
        <position position="1"/>
    </location>
</feature>